<keyword evidence="10" id="KW-1185">Reference proteome</keyword>
<feature type="domain" description="Partial AB-hydrolase lipase" evidence="8">
    <location>
        <begin position="26"/>
        <end position="86"/>
    </location>
</feature>
<comment type="similarity">
    <text evidence="1">Belongs to the AB hydrolase superfamily. Lipase family.</text>
</comment>
<evidence type="ECO:0000313" key="10">
    <source>
        <dbReference type="Proteomes" id="UP000037069"/>
    </source>
</evidence>
<gene>
    <name evidence="9" type="ORF">FF38_11338</name>
</gene>
<organism evidence="9 10">
    <name type="scientific">Lucilia cuprina</name>
    <name type="common">Green bottle fly</name>
    <name type="synonym">Australian sheep blowfly</name>
    <dbReference type="NCBI Taxonomy" id="7375"/>
    <lineage>
        <taxon>Eukaryota</taxon>
        <taxon>Metazoa</taxon>
        <taxon>Ecdysozoa</taxon>
        <taxon>Arthropoda</taxon>
        <taxon>Hexapoda</taxon>
        <taxon>Insecta</taxon>
        <taxon>Pterygota</taxon>
        <taxon>Neoptera</taxon>
        <taxon>Endopterygota</taxon>
        <taxon>Diptera</taxon>
        <taxon>Brachycera</taxon>
        <taxon>Muscomorpha</taxon>
        <taxon>Oestroidea</taxon>
        <taxon>Calliphoridae</taxon>
        <taxon>Luciliinae</taxon>
        <taxon>Lucilia</taxon>
    </lineage>
</organism>
<evidence type="ECO:0000313" key="9">
    <source>
        <dbReference type="EMBL" id="KNC27714.1"/>
    </source>
</evidence>
<dbReference type="FunFam" id="3.40.50.1820:FF:000057">
    <property type="entry name" value="Lipase"/>
    <property type="match status" value="1"/>
</dbReference>
<dbReference type="InterPro" id="IPR029058">
    <property type="entry name" value="AB_hydrolase_fold"/>
</dbReference>
<dbReference type="OrthoDB" id="9974421at2759"/>
<evidence type="ECO:0000259" key="8">
    <source>
        <dbReference type="Pfam" id="PF04083"/>
    </source>
</evidence>
<dbReference type="SUPFAM" id="SSF53474">
    <property type="entry name" value="alpha/beta-Hydrolases"/>
    <property type="match status" value="1"/>
</dbReference>
<evidence type="ECO:0000256" key="5">
    <source>
        <dbReference type="ARBA" id="ARBA00023098"/>
    </source>
</evidence>
<feature type="signal peptide" evidence="7">
    <location>
        <begin position="1"/>
        <end position="20"/>
    </location>
</feature>
<name>A0A0L0C8I7_LUCCU</name>
<evidence type="ECO:0000256" key="3">
    <source>
        <dbReference type="ARBA" id="ARBA00022801"/>
    </source>
</evidence>
<evidence type="ECO:0000256" key="2">
    <source>
        <dbReference type="ARBA" id="ARBA00022729"/>
    </source>
</evidence>
<dbReference type="AlphaFoldDB" id="A0A0L0C8I7"/>
<sequence>MRLYLALTLSILLINSCVLAQKDLVRQLIETNTYSCEVHKIQTKDNYILTVHRIPASTNSSKIATPTKRPVILMHGLLGSGADFILPGKNRALSALLHEQGYDVWLPNARGTTYSKKHIIYDSSQPEFWNFTWHEIGVQDLPAVVDYVLNFTQQSSLHYVAHSQGSTTLLVMLSERPEYNDKIASAHLLAPVAFLKDLKSPPLRVMAYESDKIEKKALLNHLGLYELFPSTALNQLGGHLLCGNGVPTQNLCLLLTFLSVGFSDFQMDRTSNMD</sequence>
<dbReference type="GO" id="GO:0016042">
    <property type="term" value="P:lipid catabolic process"/>
    <property type="evidence" value="ECO:0007669"/>
    <property type="project" value="UniProtKB-KW"/>
</dbReference>
<dbReference type="PANTHER" id="PTHR11005">
    <property type="entry name" value="LYSOSOMAL ACID LIPASE-RELATED"/>
    <property type="match status" value="1"/>
</dbReference>
<keyword evidence="3" id="KW-0378">Hydrolase</keyword>
<comment type="caution">
    <text evidence="9">The sequence shown here is derived from an EMBL/GenBank/DDBJ whole genome shotgun (WGS) entry which is preliminary data.</text>
</comment>
<dbReference type="OMA" id="LLINSCV"/>
<dbReference type="EMBL" id="JRES01000857">
    <property type="protein sequence ID" value="KNC27714.1"/>
    <property type="molecule type" value="Genomic_DNA"/>
</dbReference>
<evidence type="ECO:0000256" key="6">
    <source>
        <dbReference type="ARBA" id="ARBA00023180"/>
    </source>
</evidence>
<dbReference type="GO" id="GO:0016787">
    <property type="term" value="F:hydrolase activity"/>
    <property type="evidence" value="ECO:0007669"/>
    <property type="project" value="UniProtKB-KW"/>
</dbReference>
<dbReference type="STRING" id="7375.A0A0L0C8I7"/>
<keyword evidence="2 7" id="KW-0732">Signal</keyword>
<protein>
    <submittedName>
        <fullName evidence="9">Lipase 3</fullName>
    </submittedName>
</protein>
<evidence type="ECO:0000256" key="1">
    <source>
        <dbReference type="ARBA" id="ARBA00010701"/>
    </source>
</evidence>
<accession>A0A0L0C8I7</accession>
<feature type="chain" id="PRO_5005535701" evidence="7">
    <location>
        <begin position="21"/>
        <end position="274"/>
    </location>
</feature>
<evidence type="ECO:0000256" key="4">
    <source>
        <dbReference type="ARBA" id="ARBA00022963"/>
    </source>
</evidence>
<reference evidence="9 10" key="1">
    <citation type="journal article" date="2015" name="Nat. Commun.">
        <title>Lucilia cuprina genome unlocks parasitic fly biology to underpin future interventions.</title>
        <authorList>
            <person name="Anstead C.A."/>
            <person name="Korhonen P.K."/>
            <person name="Young N.D."/>
            <person name="Hall R.S."/>
            <person name="Jex A.R."/>
            <person name="Murali S.C."/>
            <person name="Hughes D.S."/>
            <person name="Lee S.F."/>
            <person name="Perry T."/>
            <person name="Stroehlein A.J."/>
            <person name="Ansell B.R."/>
            <person name="Breugelmans B."/>
            <person name="Hofmann A."/>
            <person name="Qu J."/>
            <person name="Dugan S."/>
            <person name="Lee S.L."/>
            <person name="Chao H."/>
            <person name="Dinh H."/>
            <person name="Han Y."/>
            <person name="Doddapaneni H.V."/>
            <person name="Worley K.C."/>
            <person name="Muzny D.M."/>
            <person name="Ioannidis P."/>
            <person name="Waterhouse R.M."/>
            <person name="Zdobnov E.M."/>
            <person name="James P.J."/>
            <person name="Bagnall N.H."/>
            <person name="Kotze A.C."/>
            <person name="Gibbs R.A."/>
            <person name="Richards S."/>
            <person name="Batterham P."/>
            <person name="Gasser R.B."/>
        </authorList>
    </citation>
    <scope>NUCLEOTIDE SEQUENCE [LARGE SCALE GENOMIC DNA]</scope>
    <source>
        <strain evidence="9 10">LS</strain>
        <tissue evidence="9">Full body</tissue>
    </source>
</reference>
<proteinExistence type="inferred from homology"/>
<keyword evidence="5" id="KW-0443">Lipid metabolism</keyword>
<dbReference type="Proteomes" id="UP000037069">
    <property type="component" value="Unassembled WGS sequence"/>
</dbReference>
<keyword evidence="6" id="KW-0325">Glycoprotein</keyword>
<dbReference type="InterPro" id="IPR006693">
    <property type="entry name" value="AB_hydrolase_lipase"/>
</dbReference>
<dbReference type="Pfam" id="PF04083">
    <property type="entry name" value="Abhydro_lipase"/>
    <property type="match status" value="1"/>
</dbReference>
<evidence type="ECO:0000256" key="7">
    <source>
        <dbReference type="SAM" id="SignalP"/>
    </source>
</evidence>
<dbReference type="Gene3D" id="3.40.50.1820">
    <property type="entry name" value="alpha/beta hydrolase"/>
    <property type="match status" value="1"/>
</dbReference>
<keyword evidence="4" id="KW-0442">Lipid degradation</keyword>